<gene>
    <name evidence="3" type="ORF">SMRZ_LOCUS3492</name>
</gene>
<feature type="coiled-coil region" evidence="1">
    <location>
        <begin position="49"/>
        <end position="76"/>
    </location>
</feature>
<accession>A0A183LI67</accession>
<evidence type="ECO:0000313" key="3">
    <source>
        <dbReference type="EMBL" id="VDO58249.1"/>
    </source>
</evidence>
<name>A0A183LI67_9TREM</name>
<evidence type="ECO:0000256" key="1">
    <source>
        <dbReference type="SAM" id="Coils"/>
    </source>
</evidence>
<dbReference type="Proteomes" id="UP000277204">
    <property type="component" value="Unassembled WGS sequence"/>
</dbReference>
<feature type="compositionally biased region" description="Acidic residues" evidence="2">
    <location>
        <begin position="278"/>
        <end position="290"/>
    </location>
</feature>
<feature type="region of interest" description="Disordered" evidence="2">
    <location>
        <begin position="396"/>
        <end position="425"/>
    </location>
</feature>
<evidence type="ECO:0000313" key="4">
    <source>
        <dbReference type="Proteomes" id="UP000277204"/>
    </source>
</evidence>
<evidence type="ECO:0000256" key="2">
    <source>
        <dbReference type="SAM" id="MobiDB-lite"/>
    </source>
</evidence>
<dbReference type="EMBL" id="UZAI01001004">
    <property type="protein sequence ID" value="VDO58249.1"/>
    <property type="molecule type" value="Genomic_DNA"/>
</dbReference>
<proteinExistence type="predicted"/>
<reference evidence="3 4" key="1">
    <citation type="submission" date="2018-11" db="EMBL/GenBank/DDBJ databases">
        <authorList>
            <consortium name="Pathogen Informatics"/>
        </authorList>
    </citation>
    <scope>NUCLEOTIDE SEQUENCE [LARGE SCALE GENOMIC DNA]</scope>
    <source>
        <strain evidence="3 4">Zambia</strain>
    </source>
</reference>
<keyword evidence="4" id="KW-1185">Reference proteome</keyword>
<protein>
    <submittedName>
        <fullName evidence="3">Uncharacterized protein</fullName>
    </submittedName>
</protein>
<dbReference type="STRING" id="48269.A0A183LI67"/>
<feature type="region of interest" description="Disordered" evidence="2">
    <location>
        <begin position="272"/>
        <end position="332"/>
    </location>
</feature>
<feature type="compositionally biased region" description="Low complexity" evidence="2">
    <location>
        <begin position="413"/>
        <end position="424"/>
    </location>
</feature>
<feature type="compositionally biased region" description="Polar residues" evidence="2">
    <location>
        <begin position="109"/>
        <end position="131"/>
    </location>
</feature>
<feature type="region of interest" description="Disordered" evidence="2">
    <location>
        <begin position="94"/>
        <end position="131"/>
    </location>
</feature>
<feature type="compositionally biased region" description="Acidic residues" evidence="2">
    <location>
        <begin position="396"/>
        <end position="406"/>
    </location>
</feature>
<keyword evidence="1" id="KW-0175">Coiled coil</keyword>
<sequence>MDKDLIKCNSQINNNTNNEMNNNTITITSTNSELSKYSRRHLAIADEWIQATEARYDSMENLLQSVRHDIDVLTERLDQTTPTSPELIRSTTTVRIGNKQTNIEEESSPSKSEQLKLSSRPLQKEISQSSLVSHQKDLSDNLKCIPEKELLGLMADKDEFMDIRIRPIKNRLPNSNEDELFDSNNIHQFNDNRDDINHYNNATTTANNNECSIGEDKYFTKTWRSPSDFNLHDPFYDNSYGFTKEHYDNCNTNNANQLRTMHYVKIRQMESSHRINDDNDNDDDDDDEVIEYNFPSHDHHSMIETDLDDYQPDKQENSTTESENSLSPAISPTFGNLASDEIKLQNMIISNNDTITLSISNKYLTENNNDVNNRNLNSEDFKVYDNGHSLTTIDEASEENDDDDWSSYEHEISINNGNSNNTTEKPMEDIMISKPSFEYYQDDKTPINQLTNQGFKSSCTNSNDNNTDKQEHIIRQNENVNQIALEHRQQQIETIKYNLDNNNSKTNSFICNEKCISTSECSQQSPNIVSLRPKKIDHACITTNNFKSRPVSAEIRNININNSNKKLEKSHSSSLTSMLSTISQEGVISEADSYVTVCSNLIGTGSEEAYITAQSDSDAFNEQTLYTNSHTDEENDYQTLSCKKVKTLSCRSQKRKYITDPDLDSQSASDLENDNETILDSTLTTSTPVTVTPKFTKLPSKLIASSENTVELEQNDNEPFNEKTYIMDNNNNNGHLCDMHKYEALSINVKG</sequence>
<dbReference type="AlphaFoldDB" id="A0A183LI67"/>
<organism evidence="3 4">
    <name type="scientific">Schistosoma margrebowiei</name>
    <dbReference type="NCBI Taxonomy" id="48269"/>
    <lineage>
        <taxon>Eukaryota</taxon>
        <taxon>Metazoa</taxon>
        <taxon>Spiralia</taxon>
        <taxon>Lophotrochozoa</taxon>
        <taxon>Platyhelminthes</taxon>
        <taxon>Trematoda</taxon>
        <taxon>Digenea</taxon>
        <taxon>Strigeidida</taxon>
        <taxon>Schistosomatoidea</taxon>
        <taxon>Schistosomatidae</taxon>
        <taxon>Schistosoma</taxon>
    </lineage>
</organism>